<protein>
    <submittedName>
        <fullName evidence="4">Sortase</fullName>
    </submittedName>
</protein>
<evidence type="ECO:0000256" key="1">
    <source>
        <dbReference type="ARBA" id="ARBA00022801"/>
    </source>
</evidence>
<reference evidence="4" key="1">
    <citation type="submission" date="2024-06" db="EMBL/GenBank/DDBJ databases">
        <title>Kribbella sp. strain HUAS MG21 genome sequences.</title>
        <authorList>
            <person name="Mo P."/>
        </authorList>
    </citation>
    <scope>NUCLEOTIDE SEQUENCE</scope>
    <source>
        <strain evidence="4">HUAS MG21</strain>
    </source>
</reference>
<feature type="compositionally biased region" description="Low complexity" evidence="3">
    <location>
        <begin position="25"/>
        <end position="62"/>
    </location>
</feature>
<gene>
    <name evidence="4" type="ORF">ABN611_05950</name>
</gene>
<dbReference type="InterPro" id="IPR005754">
    <property type="entry name" value="Sortase"/>
</dbReference>
<evidence type="ECO:0000256" key="2">
    <source>
        <dbReference type="PIRSR" id="PIRSR605754-1"/>
    </source>
</evidence>
<feature type="compositionally biased region" description="Pro residues" evidence="3">
    <location>
        <begin position="63"/>
        <end position="72"/>
    </location>
</feature>
<dbReference type="PROSITE" id="PS51257">
    <property type="entry name" value="PROKAR_LIPOPROTEIN"/>
    <property type="match status" value="1"/>
</dbReference>
<dbReference type="AlphaFoldDB" id="A0AAU7TGK7"/>
<proteinExistence type="predicted"/>
<feature type="active site" description="Proton donor/acceptor" evidence="2">
    <location>
        <position position="133"/>
    </location>
</feature>
<organism evidence="4">
    <name type="scientific">Kribbella sp. HUAS MG21</name>
    <dbReference type="NCBI Taxonomy" id="3160966"/>
    <lineage>
        <taxon>Bacteria</taxon>
        <taxon>Bacillati</taxon>
        <taxon>Actinomycetota</taxon>
        <taxon>Actinomycetes</taxon>
        <taxon>Propionibacteriales</taxon>
        <taxon>Kribbellaceae</taxon>
        <taxon>Kribbella</taxon>
    </lineage>
</organism>
<feature type="active site" description="Acyl-thioester intermediate" evidence="2">
    <location>
        <position position="205"/>
    </location>
</feature>
<evidence type="ECO:0000313" key="4">
    <source>
        <dbReference type="EMBL" id="XBV25963.1"/>
    </source>
</evidence>
<dbReference type="InterPro" id="IPR042003">
    <property type="entry name" value="Sortase_E"/>
</dbReference>
<dbReference type="RefSeq" id="WP_350278770.1">
    <property type="nucleotide sequence ID" value="NZ_CP158165.1"/>
</dbReference>
<feature type="region of interest" description="Disordered" evidence="3">
    <location>
        <begin position="96"/>
        <end position="122"/>
    </location>
</feature>
<feature type="region of interest" description="Disordered" evidence="3">
    <location>
        <begin position="20"/>
        <end position="76"/>
    </location>
</feature>
<sequence length="240" mass="25016">MRLAGAFVLLTALAGCSDTLPAGQSSPPSAPATSSLPTTSASSPRSSPTTQPTQPTRAASPSTPRPTSPKPVGPVSMAIPAIGISRLRVVAYTGTADDRPGTRIQDRGVAASPRGRAGGVGPGEIGNFIITGHRVSHGRPLGRVPELRTGDHVLITVGRTVYDYRITRTMTISFRKPAEKAQQNAAVPGRPGVTPTQAMITVSTCATPEDHAAGNYWHDELGNPEHRINKIGVLVATRRA</sequence>
<dbReference type="GO" id="GO:0016787">
    <property type="term" value="F:hydrolase activity"/>
    <property type="evidence" value="ECO:0007669"/>
    <property type="project" value="UniProtKB-KW"/>
</dbReference>
<accession>A0AAU7TGK7</accession>
<name>A0AAU7TGK7_9ACTN</name>
<evidence type="ECO:0000256" key="3">
    <source>
        <dbReference type="SAM" id="MobiDB-lite"/>
    </source>
</evidence>
<dbReference type="CDD" id="cd05830">
    <property type="entry name" value="Sortase_E"/>
    <property type="match status" value="1"/>
</dbReference>
<keyword evidence="1" id="KW-0378">Hydrolase</keyword>
<dbReference type="InterPro" id="IPR023365">
    <property type="entry name" value="Sortase_dom-sf"/>
</dbReference>
<feature type="compositionally biased region" description="Basic and acidic residues" evidence="3">
    <location>
        <begin position="96"/>
        <end position="106"/>
    </location>
</feature>
<dbReference type="Pfam" id="PF04203">
    <property type="entry name" value="Sortase"/>
    <property type="match status" value="1"/>
</dbReference>
<dbReference type="EMBL" id="CP158165">
    <property type="protein sequence ID" value="XBV25963.1"/>
    <property type="molecule type" value="Genomic_DNA"/>
</dbReference>
<dbReference type="Gene3D" id="2.40.260.10">
    <property type="entry name" value="Sortase"/>
    <property type="match status" value="1"/>
</dbReference>
<dbReference type="SUPFAM" id="SSF63817">
    <property type="entry name" value="Sortase"/>
    <property type="match status" value="1"/>
</dbReference>